<proteinExistence type="predicted"/>
<dbReference type="InterPro" id="IPR036909">
    <property type="entry name" value="Cyt_c-like_dom_sf"/>
</dbReference>
<evidence type="ECO:0000256" key="5">
    <source>
        <dbReference type="ARBA" id="ARBA00023002"/>
    </source>
</evidence>
<feature type="domain" description="Cytochrome c" evidence="8">
    <location>
        <begin position="60"/>
        <end position="192"/>
    </location>
</feature>
<dbReference type="InterPro" id="IPR009056">
    <property type="entry name" value="Cyt_c-like_dom"/>
</dbReference>
<accession>A0ABT7LCS1</accession>
<evidence type="ECO:0000256" key="2">
    <source>
        <dbReference type="ARBA" id="ARBA00022617"/>
    </source>
</evidence>
<evidence type="ECO:0000256" key="4">
    <source>
        <dbReference type="ARBA" id="ARBA00022729"/>
    </source>
</evidence>
<dbReference type="SUPFAM" id="SSF46626">
    <property type="entry name" value="Cytochrome c"/>
    <property type="match status" value="2"/>
</dbReference>
<gene>
    <name evidence="9" type="ORF">QRD43_02000</name>
</gene>
<dbReference type="GO" id="GO:0004601">
    <property type="term" value="F:peroxidase activity"/>
    <property type="evidence" value="ECO:0007669"/>
    <property type="project" value="UniProtKB-KW"/>
</dbReference>
<dbReference type="InterPro" id="IPR051395">
    <property type="entry name" value="Cytochrome_c_Peroxidase/MauG"/>
</dbReference>
<dbReference type="RefSeq" id="WP_285980798.1">
    <property type="nucleotide sequence ID" value="NZ_JASVDS010000001.1"/>
</dbReference>
<keyword evidence="9" id="KW-0575">Peroxidase</keyword>
<keyword evidence="5" id="KW-0560">Oxidoreductase</keyword>
<organism evidence="9 10">
    <name type="scientific">Roseateles subflavus</name>
    <dbReference type="NCBI Taxonomy" id="3053353"/>
    <lineage>
        <taxon>Bacteria</taxon>
        <taxon>Pseudomonadati</taxon>
        <taxon>Pseudomonadota</taxon>
        <taxon>Betaproteobacteria</taxon>
        <taxon>Burkholderiales</taxon>
        <taxon>Sphaerotilaceae</taxon>
        <taxon>Roseateles</taxon>
    </lineage>
</organism>
<keyword evidence="3 7" id="KW-0479">Metal-binding</keyword>
<keyword evidence="2 7" id="KW-0349">Heme</keyword>
<evidence type="ECO:0000259" key="8">
    <source>
        <dbReference type="PROSITE" id="PS51007"/>
    </source>
</evidence>
<feature type="domain" description="Cytochrome c" evidence="8">
    <location>
        <begin position="235"/>
        <end position="405"/>
    </location>
</feature>
<name>A0ABT7LCS1_9BURK</name>
<dbReference type="EMBL" id="JASVDS010000001">
    <property type="protein sequence ID" value="MDL5030665.1"/>
    <property type="molecule type" value="Genomic_DNA"/>
</dbReference>
<dbReference type="PROSITE" id="PS51007">
    <property type="entry name" value="CYTC"/>
    <property type="match status" value="2"/>
</dbReference>
<evidence type="ECO:0000256" key="3">
    <source>
        <dbReference type="ARBA" id="ARBA00022723"/>
    </source>
</evidence>
<evidence type="ECO:0000313" key="9">
    <source>
        <dbReference type="EMBL" id="MDL5030665.1"/>
    </source>
</evidence>
<reference evidence="9 10" key="1">
    <citation type="submission" date="2023-06" db="EMBL/GenBank/DDBJ databases">
        <title>Pelomonas sp. APW6 16S ribosomal RNA gene genome sequencing and assembly.</title>
        <authorList>
            <person name="Woo H."/>
        </authorList>
    </citation>
    <scope>NUCLEOTIDE SEQUENCE [LARGE SCALE GENOMIC DNA]</scope>
    <source>
        <strain evidence="9 10">APW6</strain>
    </source>
</reference>
<evidence type="ECO:0000313" key="10">
    <source>
        <dbReference type="Proteomes" id="UP001238603"/>
    </source>
</evidence>
<evidence type="ECO:0000256" key="7">
    <source>
        <dbReference type="PROSITE-ProRule" id="PRU00433"/>
    </source>
</evidence>
<comment type="caution">
    <text evidence="9">The sequence shown here is derived from an EMBL/GenBank/DDBJ whole genome shotgun (WGS) entry which is preliminary data.</text>
</comment>
<evidence type="ECO:0000256" key="6">
    <source>
        <dbReference type="ARBA" id="ARBA00023004"/>
    </source>
</evidence>
<dbReference type="Gene3D" id="1.10.760.10">
    <property type="entry name" value="Cytochrome c-like domain"/>
    <property type="match status" value="2"/>
</dbReference>
<keyword evidence="4" id="KW-0732">Signal</keyword>
<protein>
    <submittedName>
        <fullName evidence="9">Cytochrome c peroxidase</fullName>
    </submittedName>
</protein>
<evidence type="ECO:0000256" key="1">
    <source>
        <dbReference type="ARBA" id="ARBA00004196"/>
    </source>
</evidence>
<dbReference type="PANTHER" id="PTHR30600">
    <property type="entry name" value="CYTOCHROME C PEROXIDASE-RELATED"/>
    <property type="match status" value="1"/>
</dbReference>
<keyword evidence="10" id="KW-1185">Reference proteome</keyword>
<dbReference type="Proteomes" id="UP001238603">
    <property type="component" value="Unassembled WGS sequence"/>
</dbReference>
<dbReference type="Pfam" id="PF03150">
    <property type="entry name" value="CCP_MauG"/>
    <property type="match status" value="1"/>
</dbReference>
<comment type="subcellular location">
    <subcellularLocation>
        <location evidence="1">Cell envelope</location>
    </subcellularLocation>
</comment>
<dbReference type="PANTHER" id="PTHR30600:SF10">
    <property type="entry name" value="BLL6722 PROTEIN"/>
    <property type="match status" value="1"/>
</dbReference>
<dbReference type="InterPro" id="IPR004852">
    <property type="entry name" value="Di-haem_cyt_c_peroxidsae"/>
</dbReference>
<keyword evidence="6 7" id="KW-0408">Iron</keyword>
<sequence>MPAQPLRPFRPFARPRPTHRAAILAAGALLSLSALVGCGGGGGGGTVVGPTTTPEQAALARVQLGERLFNDRNLSGSGRMSCATCHDPAFAHGPSNALPVQVGGAFETEFGLRAAPSLRYLDLVPAFSRGDGSLASLRGGLMSDGRAASLEAQARLPFLNPLEMDNGSVAVLAGKLRRAAYAPLFVQVFGETADDELKLTQATQALAAFQRESAQFHPFDSKYDRVLQSQAQLTPPEQRGLQLFRDPAKGNCMSCHDIVTQSSVQPRFTNFGYAVLGVPRNPDLPANRDPAYFDQGLCGPQRQDLATPAVCGAFRTPNLRNVARRPVFFHNGRFNSLMTVLEFYNTRDSDPGRWYPTVNGVVQRFDDLPVAVRGNVNVQAPFGSATPRMTAAELGDLLCFLETLSDGYQPGTPPREGCRP</sequence>